<dbReference type="OrthoDB" id="6087708at2759"/>
<dbReference type="InterPro" id="IPR006094">
    <property type="entry name" value="Oxid_FAD_bind_N"/>
</dbReference>
<evidence type="ECO:0000313" key="2">
    <source>
        <dbReference type="EMBL" id="VDI70930.1"/>
    </source>
</evidence>
<organism evidence="2 3">
    <name type="scientific">Mytilus galloprovincialis</name>
    <name type="common">Mediterranean mussel</name>
    <dbReference type="NCBI Taxonomy" id="29158"/>
    <lineage>
        <taxon>Eukaryota</taxon>
        <taxon>Metazoa</taxon>
        <taxon>Spiralia</taxon>
        <taxon>Lophotrochozoa</taxon>
        <taxon>Mollusca</taxon>
        <taxon>Bivalvia</taxon>
        <taxon>Autobranchia</taxon>
        <taxon>Pteriomorphia</taxon>
        <taxon>Mytilida</taxon>
        <taxon>Mytiloidea</taxon>
        <taxon>Mytilidae</taxon>
        <taxon>Mytilinae</taxon>
        <taxon>Mytilus</taxon>
    </lineage>
</organism>
<dbReference type="InterPro" id="IPR010031">
    <property type="entry name" value="FAD_lactone_oxidase-like"/>
</dbReference>
<proteinExistence type="predicted"/>
<dbReference type="AlphaFoldDB" id="A0A8B6GY46"/>
<dbReference type="InterPro" id="IPR016169">
    <property type="entry name" value="FAD-bd_PCMH_sub2"/>
</dbReference>
<dbReference type="InterPro" id="IPR036318">
    <property type="entry name" value="FAD-bd_PCMH-like_sf"/>
</dbReference>
<protein>
    <recommendedName>
        <fullName evidence="1">FAD-binding PCMH-type domain-containing protein</fullName>
    </recommendedName>
</protein>
<dbReference type="PANTHER" id="PTHR43762:SF1">
    <property type="entry name" value="D-ARABINONO-1,4-LACTONE OXIDASE"/>
    <property type="match status" value="1"/>
</dbReference>
<keyword evidence="3" id="KW-1185">Reference proteome</keyword>
<dbReference type="SUPFAM" id="SSF56176">
    <property type="entry name" value="FAD-binding/transporter-associated domain-like"/>
    <property type="match status" value="1"/>
</dbReference>
<dbReference type="GO" id="GO:0071949">
    <property type="term" value="F:FAD binding"/>
    <property type="evidence" value="ECO:0007669"/>
    <property type="project" value="InterPro"/>
</dbReference>
<dbReference type="PROSITE" id="PS51387">
    <property type="entry name" value="FAD_PCMH"/>
    <property type="match status" value="1"/>
</dbReference>
<dbReference type="Proteomes" id="UP000596742">
    <property type="component" value="Unassembled WGS sequence"/>
</dbReference>
<evidence type="ECO:0000313" key="3">
    <source>
        <dbReference type="Proteomes" id="UP000596742"/>
    </source>
</evidence>
<feature type="domain" description="FAD-binding PCMH-type" evidence="1">
    <location>
        <begin position="96"/>
        <end position="274"/>
    </location>
</feature>
<dbReference type="Gene3D" id="3.30.465.10">
    <property type="match status" value="1"/>
</dbReference>
<dbReference type="Pfam" id="PF01565">
    <property type="entry name" value="FAD_binding_4"/>
    <property type="match status" value="1"/>
</dbReference>
<dbReference type="InterPro" id="IPR016166">
    <property type="entry name" value="FAD-bd_PCMH"/>
</dbReference>
<accession>A0A8B6GY46</accession>
<comment type="caution">
    <text evidence="2">The sequence shown here is derived from an EMBL/GenBank/DDBJ whole genome shotgun (WGS) entry which is preliminary data.</text>
</comment>
<dbReference type="InterPro" id="IPR016167">
    <property type="entry name" value="FAD-bd_PCMH_sub1"/>
</dbReference>
<dbReference type="Gene3D" id="3.30.43.10">
    <property type="entry name" value="Uridine Diphospho-n-acetylenolpyruvylglucosamine Reductase, domain 2"/>
    <property type="match status" value="1"/>
</dbReference>
<evidence type="ECO:0000259" key="1">
    <source>
        <dbReference type="PROSITE" id="PS51387"/>
    </source>
</evidence>
<dbReference type="EMBL" id="UYJE01009184">
    <property type="protein sequence ID" value="VDI70930.1"/>
    <property type="molecule type" value="Genomic_DNA"/>
</dbReference>
<gene>
    <name evidence="2" type="ORF">MGAL_10B024168</name>
</gene>
<dbReference type="GO" id="GO:0016899">
    <property type="term" value="F:oxidoreductase activity, acting on the CH-OH group of donors, oxygen as acceptor"/>
    <property type="evidence" value="ECO:0007669"/>
    <property type="project" value="InterPro"/>
</dbReference>
<name>A0A8B6GY46_MYTGA</name>
<reference evidence="2" key="1">
    <citation type="submission" date="2018-11" db="EMBL/GenBank/DDBJ databases">
        <authorList>
            <person name="Alioto T."/>
            <person name="Alioto T."/>
        </authorList>
    </citation>
    <scope>NUCLEOTIDE SEQUENCE</scope>
</reference>
<sequence length="342" mass="39177">MADKGFTHNVLHVRPDSIEQLKDCLEKAQQGNRVAIPTEGSAEDSLAHRISPAEKITIVDISFLKKDDIKWIIHRFKKAIENNPPVWIETFRNWGQTQTIPVIASVPMTLDQLKRLIKVASEEKLSVRCAGSGHSWSPIFSDRNNLLIYMENIKSDYENGSRIRISPGTVNHVDVMAGVTTRQFKEFQLEKKLNIPANVILEVVQMISVVATGCHGVGYDVKAPSDYVVKMRIMDAKGNLKTFQRDDNKMFKAIQANFGCFGVIYDMTIELKQQDIVKVENQYRKLKDIFYDVEQLNTLFEENMSVELFWFPFNSERSNVTYNPDDDEVWVRVINKVGNGRM</sequence>
<dbReference type="PANTHER" id="PTHR43762">
    <property type="entry name" value="L-GULONOLACTONE OXIDASE"/>
    <property type="match status" value="1"/>
</dbReference>